<dbReference type="Pfam" id="PF14279">
    <property type="entry name" value="HNH_5"/>
    <property type="match status" value="1"/>
</dbReference>
<evidence type="ECO:0000259" key="1">
    <source>
        <dbReference type="Pfam" id="PF14279"/>
    </source>
</evidence>
<dbReference type="RefSeq" id="WP_115374548.1">
    <property type="nucleotide sequence ID" value="NZ_QASA01000001.1"/>
</dbReference>
<gene>
    <name evidence="2" type="ORF">AHMF7616_04186</name>
</gene>
<sequence>MKMEFCTFPELIEERDRFLKNYGIERLAICPIEEIKNIKPKEKRKCRFCGRDYSQTTFNNISHIIPELLGNKYLISDFECDSCNDFFGKKYENNLANFLGVSRTLSGVKSKDNKIPIFNSSGYKLLAKRKEFYGIKDGISLSLPTLAKGIFTIDDRAGKAEIKFLKPSYVPIKVYKAFLKVALSIIPEKYVDDYKYAFQHLKEDDNFFSEVAKIAYYELPHNHSVANPICFLFRKFEPKNRIPNHVFALYFQSYIFQFPLPFSLTDKNNGLYNGSPSSVTLCPPILFSEPKLGAKYFRIIKDFSSQNNIKEEEFITFSFEPNIMSDLKAYDIKTGEVTDITFNPEDIAEIYMVPYDSKLSLFDNSDLSEEPNNLTD</sequence>
<dbReference type="OrthoDB" id="255953at2"/>
<dbReference type="Proteomes" id="UP000253919">
    <property type="component" value="Unassembled WGS sequence"/>
</dbReference>
<evidence type="ECO:0000313" key="3">
    <source>
        <dbReference type="Proteomes" id="UP000253919"/>
    </source>
</evidence>
<dbReference type="EMBL" id="QASA01000001">
    <property type="protein sequence ID" value="RDC65556.1"/>
    <property type="molecule type" value="Genomic_DNA"/>
</dbReference>
<organism evidence="2 3">
    <name type="scientific">Adhaeribacter pallidiroseus</name>
    <dbReference type="NCBI Taxonomy" id="2072847"/>
    <lineage>
        <taxon>Bacteria</taxon>
        <taxon>Pseudomonadati</taxon>
        <taxon>Bacteroidota</taxon>
        <taxon>Cytophagia</taxon>
        <taxon>Cytophagales</taxon>
        <taxon>Hymenobacteraceae</taxon>
        <taxon>Adhaeribacter</taxon>
    </lineage>
</organism>
<proteinExistence type="predicted"/>
<reference evidence="2 3" key="1">
    <citation type="submission" date="2018-04" db="EMBL/GenBank/DDBJ databases">
        <title>Adhaeribacter sp. HMF7616 genome sequencing and assembly.</title>
        <authorList>
            <person name="Kang H."/>
            <person name="Kang J."/>
            <person name="Cha I."/>
            <person name="Kim H."/>
            <person name="Joh K."/>
        </authorList>
    </citation>
    <scope>NUCLEOTIDE SEQUENCE [LARGE SCALE GENOMIC DNA]</scope>
    <source>
        <strain evidence="2 3">HMF7616</strain>
    </source>
</reference>
<feature type="domain" description="HNH endonuclease 5" evidence="1">
    <location>
        <begin position="46"/>
        <end position="96"/>
    </location>
</feature>
<protein>
    <recommendedName>
        <fullName evidence="1">HNH endonuclease 5 domain-containing protein</fullName>
    </recommendedName>
</protein>
<keyword evidence="3" id="KW-1185">Reference proteome</keyword>
<evidence type="ECO:0000313" key="2">
    <source>
        <dbReference type="EMBL" id="RDC65556.1"/>
    </source>
</evidence>
<dbReference type="InterPro" id="IPR029471">
    <property type="entry name" value="HNH_5"/>
</dbReference>
<comment type="caution">
    <text evidence="2">The sequence shown here is derived from an EMBL/GenBank/DDBJ whole genome shotgun (WGS) entry which is preliminary data.</text>
</comment>
<accession>A0A369QQJ4</accession>
<name>A0A369QQJ4_9BACT</name>
<dbReference type="AlphaFoldDB" id="A0A369QQJ4"/>